<evidence type="ECO:0000256" key="4">
    <source>
        <dbReference type="ARBA" id="ARBA00023136"/>
    </source>
</evidence>
<feature type="domain" description="DUF1232" evidence="6">
    <location>
        <begin position="73"/>
        <end position="105"/>
    </location>
</feature>
<gene>
    <name evidence="7" type="ORF">sS8_1754</name>
</gene>
<dbReference type="EMBL" id="AP017928">
    <property type="protein sequence ID" value="BBA33711.1"/>
    <property type="molecule type" value="Genomic_DNA"/>
</dbReference>
<dbReference type="Pfam" id="PF06803">
    <property type="entry name" value="DUF1232"/>
    <property type="match status" value="1"/>
</dbReference>
<organism evidence="7 8">
    <name type="scientific">Methylocaldum marinum</name>
    <dbReference type="NCBI Taxonomy" id="1432792"/>
    <lineage>
        <taxon>Bacteria</taxon>
        <taxon>Pseudomonadati</taxon>
        <taxon>Pseudomonadota</taxon>
        <taxon>Gammaproteobacteria</taxon>
        <taxon>Methylococcales</taxon>
        <taxon>Methylococcaceae</taxon>
        <taxon>Methylocaldum</taxon>
    </lineage>
</organism>
<dbReference type="AlphaFoldDB" id="A0A250KRY4"/>
<dbReference type="Proteomes" id="UP000266313">
    <property type="component" value="Chromosome"/>
</dbReference>
<evidence type="ECO:0000256" key="3">
    <source>
        <dbReference type="ARBA" id="ARBA00022989"/>
    </source>
</evidence>
<dbReference type="RefSeq" id="WP_119629278.1">
    <property type="nucleotide sequence ID" value="NZ_AP017928.1"/>
</dbReference>
<dbReference type="OrthoDB" id="9804184at2"/>
<keyword evidence="8" id="KW-1185">Reference proteome</keyword>
<keyword evidence="2 5" id="KW-0812">Transmembrane</keyword>
<dbReference type="KEGG" id="mmai:sS8_1754"/>
<comment type="subcellular location">
    <subcellularLocation>
        <location evidence="1">Endomembrane system</location>
        <topology evidence="1">Multi-pass membrane protein</topology>
    </subcellularLocation>
</comment>
<sequence length="128" mass="14612">MLRQMISERLKADAKNLTENDIKRVMEKADNIKQTFESKGPLGRFLRDAKLMMALLRDYRNGTYREIPWYALSAVAAALLYVLSPLDFIPDVIPILGYTDDALMMSVCLLLVEHELDDYQSRTTGKPA</sequence>
<reference evidence="7 8" key="1">
    <citation type="submission" date="2016-12" db="EMBL/GenBank/DDBJ databases">
        <title>Genome sequencing of Methylocaldum marinum.</title>
        <authorList>
            <person name="Takeuchi M."/>
            <person name="Kamagata Y."/>
            <person name="Hiraoka S."/>
            <person name="Oshima K."/>
            <person name="Hattori M."/>
            <person name="Iwasaki W."/>
        </authorList>
    </citation>
    <scope>NUCLEOTIDE SEQUENCE [LARGE SCALE GENOMIC DNA]</scope>
    <source>
        <strain evidence="7 8">S8</strain>
    </source>
</reference>
<evidence type="ECO:0000256" key="1">
    <source>
        <dbReference type="ARBA" id="ARBA00004127"/>
    </source>
</evidence>
<feature type="transmembrane region" description="Helical" evidence="5">
    <location>
        <begin position="67"/>
        <end position="86"/>
    </location>
</feature>
<keyword evidence="4 5" id="KW-0472">Membrane</keyword>
<keyword evidence="3 5" id="KW-1133">Transmembrane helix</keyword>
<evidence type="ECO:0000256" key="5">
    <source>
        <dbReference type="SAM" id="Phobius"/>
    </source>
</evidence>
<proteinExistence type="predicted"/>
<protein>
    <recommendedName>
        <fullName evidence="6">DUF1232 domain-containing protein</fullName>
    </recommendedName>
</protein>
<evidence type="ECO:0000256" key="2">
    <source>
        <dbReference type="ARBA" id="ARBA00022692"/>
    </source>
</evidence>
<evidence type="ECO:0000313" key="7">
    <source>
        <dbReference type="EMBL" id="BBA33711.1"/>
    </source>
</evidence>
<evidence type="ECO:0000259" key="6">
    <source>
        <dbReference type="Pfam" id="PF06803"/>
    </source>
</evidence>
<dbReference type="GO" id="GO:0012505">
    <property type="term" value="C:endomembrane system"/>
    <property type="evidence" value="ECO:0007669"/>
    <property type="project" value="UniProtKB-SubCell"/>
</dbReference>
<evidence type="ECO:0000313" key="8">
    <source>
        <dbReference type="Proteomes" id="UP000266313"/>
    </source>
</evidence>
<name>A0A250KRY4_9GAMM</name>
<dbReference type="InterPro" id="IPR010652">
    <property type="entry name" value="DUF1232"/>
</dbReference>
<accession>A0A250KRY4</accession>